<dbReference type="EMBL" id="JACHGH010000014">
    <property type="protein sequence ID" value="MBB6455020.1"/>
    <property type="molecule type" value="Genomic_DNA"/>
</dbReference>
<dbReference type="AlphaFoldDB" id="A0A841Q9D7"/>
<feature type="domain" description="Bacillithiol biosynthesis BshC C-terminal coiled-coil" evidence="4">
    <location>
        <begin position="383"/>
        <end position="536"/>
    </location>
</feature>
<dbReference type="HAMAP" id="MF_01867">
    <property type="entry name" value="BshC"/>
    <property type="match status" value="1"/>
</dbReference>
<dbReference type="Pfam" id="PF10079">
    <property type="entry name" value="Rossmann-like_BshC"/>
    <property type="match status" value="1"/>
</dbReference>
<evidence type="ECO:0000256" key="1">
    <source>
        <dbReference type="ARBA" id="ARBA00022598"/>
    </source>
</evidence>
<organism evidence="5 6">
    <name type="scientific">Salirhabdus euzebyi</name>
    <dbReference type="NCBI Taxonomy" id="394506"/>
    <lineage>
        <taxon>Bacteria</taxon>
        <taxon>Bacillati</taxon>
        <taxon>Bacillota</taxon>
        <taxon>Bacilli</taxon>
        <taxon>Bacillales</taxon>
        <taxon>Bacillaceae</taxon>
        <taxon>Salirhabdus</taxon>
    </lineage>
</organism>
<reference evidence="5 6" key="1">
    <citation type="submission" date="2020-08" db="EMBL/GenBank/DDBJ databases">
        <title>Genomic Encyclopedia of Type Strains, Phase IV (KMG-IV): sequencing the most valuable type-strain genomes for metagenomic binning, comparative biology and taxonomic classification.</title>
        <authorList>
            <person name="Goeker M."/>
        </authorList>
    </citation>
    <scope>NUCLEOTIDE SEQUENCE [LARGE SCALE GENOMIC DNA]</scope>
    <source>
        <strain evidence="5 6">DSM 19612</strain>
    </source>
</reference>
<evidence type="ECO:0000313" key="5">
    <source>
        <dbReference type="EMBL" id="MBB6455020.1"/>
    </source>
</evidence>
<dbReference type="GO" id="GO:0016874">
    <property type="term" value="F:ligase activity"/>
    <property type="evidence" value="ECO:0007669"/>
    <property type="project" value="UniProtKB-UniRule"/>
</dbReference>
<evidence type="ECO:0000259" key="4">
    <source>
        <dbReference type="Pfam" id="PF24850"/>
    </source>
</evidence>
<comment type="function">
    <text evidence="2">Involved in bacillithiol (BSH) biosynthesis. May catalyze the last step of the pathway, the addition of cysteine to glucosamine malate (GlcN-Mal) to generate BSH.</text>
</comment>
<evidence type="ECO:0000259" key="3">
    <source>
        <dbReference type="Pfam" id="PF10079"/>
    </source>
</evidence>
<dbReference type="EC" id="6.-.-.-" evidence="2"/>
<feature type="domain" description="Bacillithiol biosynthesis BshC N-terminal Rossmann-like" evidence="3">
    <location>
        <begin position="1"/>
        <end position="380"/>
    </location>
</feature>
<comment type="caution">
    <text evidence="5">The sequence shown here is derived from an EMBL/GenBank/DDBJ whole genome shotgun (WGS) entry which is preliminary data.</text>
</comment>
<evidence type="ECO:0000313" key="6">
    <source>
        <dbReference type="Proteomes" id="UP000581688"/>
    </source>
</evidence>
<dbReference type="Proteomes" id="UP000581688">
    <property type="component" value="Unassembled WGS sequence"/>
</dbReference>
<accession>A0A841Q9D7</accession>
<dbReference type="Pfam" id="PF24850">
    <property type="entry name" value="CC_BshC"/>
    <property type="match status" value="1"/>
</dbReference>
<dbReference type="NCBIfam" id="TIGR03998">
    <property type="entry name" value="thiol_BshC"/>
    <property type="match status" value="1"/>
</dbReference>
<dbReference type="InterPro" id="IPR055399">
    <property type="entry name" value="CC_BshC"/>
</dbReference>
<protein>
    <recommendedName>
        <fullName evidence="2">Putative cysteine ligase BshC</fullName>
        <ecNumber evidence="2">6.-.-.-</ecNumber>
    </recommendedName>
</protein>
<dbReference type="InterPro" id="IPR011199">
    <property type="entry name" value="Bacillithiol_biosynth_BshC"/>
</dbReference>
<proteinExistence type="inferred from homology"/>
<comment type="similarity">
    <text evidence="2">Belongs to the BshC family.</text>
</comment>
<keyword evidence="1 2" id="KW-0436">Ligase</keyword>
<dbReference type="RefSeq" id="WP_174497492.1">
    <property type="nucleotide sequence ID" value="NZ_CADDWK010000015.1"/>
</dbReference>
<gene>
    <name evidence="2" type="primary">bshC</name>
    <name evidence="5" type="ORF">HNQ94_003514</name>
</gene>
<sequence length="541" mass="62146">MRIQPVSLEGLSGLIKDYRQIDDRAMQFFDYNPFVQNGFYQRLDELTNKTYERKKLTDVLLESNKGWGAPAATIDNINRLKQPNSVVVVGGQQAGLLTGPIYSIHKLISIIKLAKEQEEKLGVPVVPLFWVAGEDHDFEEINHISLPIAPHMKKYKILQRQTKKESVSHMELDQEEAVKWLENIFRNLEETSWTKPLLTKLTSLIEQSKTFVDFFSRVVFTLFEQEGIVLLDSGDPKVRELESEFFVEMIHKRPEIAEGVRSALNKVSSLGYSVALDAEVNDGHLFYHLNGERILLHVDEGGSWVGKNEECKFTEEELIRVAKEQPSLLSNNVVTRPLMQEKLLPVLAFIGGPGEIAYWSVLKPAFEVLNVKMPPVVPRLSYTIVEPKTEKVLRQLAVRIEHVIQNGSAVDKLSWLKGRTTPPVEELSDQVKLTIEKAHKPLRDIAKGLQADLGQMAEKNLLNILNELDYLEQRISYTIKEKNFQTIQKFDWIEATLKPDGGLQERMWNVVYWLNLYGENWLKELIVQEIDWEADHFCVYI</sequence>
<keyword evidence="6" id="KW-1185">Reference proteome</keyword>
<evidence type="ECO:0000256" key="2">
    <source>
        <dbReference type="HAMAP-Rule" id="MF_01867"/>
    </source>
</evidence>
<dbReference type="PIRSF" id="PIRSF012535">
    <property type="entry name" value="UCP012535"/>
    <property type="match status" value="1"/>
</dbReference>
<name>A0A841Q9D7_9BACI</name>
<dbReference type="InterPro" id="IPR055398">
    <property type="entry name" value="Rossmann-like_BshC"/>
</dbReference>